<evidence type="ECO:0000256" key="1">
    <source>
        <dbReference type="SAM" id="Coils"/>
    </source>
</evidence>
<sequence length="85" mass="9415">MTETARIERDIEAARARLEGTVNELAYRAQPKVIAERQAQSLKLKLNEATHTPDGDLRVERVGAVVAAVVALVVVTALIRRRGRR</sequence>
<gene>
    <name evidence="3" type="ordered locus">Intca_1332</name>
</gene>
<dbReference type="OrthoDB" id="5149496at2"/>
<organism evidence="3 4">
    <name type="scientific">Intrasporangium calvum (strain ATCC 23552 / DSM 43043 / JCM 3097 / NBRC 12989 / NCIMB 10167 / NRRL B-3866 / 7 KIP)</name>
    <dbReference type="NCBI Taxonomy" id="710696"/>
    <lineage>
        <taxon>Bacteria</taxon>
        <taxon>Bacillati</taxon>
        <taxon>Actinomycetota</taxon>
        <taxon>Actinomycetes</taxon>
        <taxon>Micrococcales</taxon>
        <taxon>Intrasporangiaceae</taxon>
        <taxon>Intrasporangium</taxon>
    </lineage>
</organism>
<reference evidence="3 4" key="1">
    <citation type="journal article" date="2010" name="Stand. Genomic Sci.">
        <title>Complete genome sequence of Intrasporangium calvum type strain (7 KIP).</title>
        <authorList>
            <person name="Del Rio T.G."/>
            <person name="Chertkov O."/>
            <person name="Yasawong M."/>
            <person name="Lucas S."/>
            <person name="Deshpande S."/>
            <person name="Cheng J.F."/>
            <person name="Detter C."/>
            <person name="Tapia R."/>
            <person name="Han C."/>
            <person name="Goodwin L."/>
            <person name="Pitluck S."/>
            <person name="Liolios K."/>
            <person name="Ivanova N."/>
            <person name="Mavromatis K."/>
            <person name="Pati A."/>
            <person name="Chen A."/>
            <person name="Palaniappan K."/>
            <person name="Land M."/>
            <person name="Hauser L."/>
            <person name="Chang Y.J."/>
            <person name="Jeffries C.D."/>
            <person name="Rohde M."/>
            <person name="Pukall R."/>
            <person name="Sikorski J."/>
            <person name="Goker M."/>
            <person name="Woyke T."/>
            <person name="Bristow J."/>
            <person name="Eisen J.A."/>
            <person name="Markowitz V."/>
            <person name="Hugenholtz P."/>
            <person name="Kyrpides N.C."/>
            <person name="Klenk H.P."/>
            <person name="Lapidus A."/>
        </authorList>
    </citation>
    <scope>NUCLEOTIDE SEQUENCE [LARGE SCALE GENOMIC DNA]</scope>
    <source>
        <strain evidence="4">ATCC 23552 / DSM 43043 / JCM 3097 / NBRC 12989 / 7 KIP</strain>
    </source>
</reference>
<accession>E6S697</accession>
<keyword evidence="2" id="KW-0472">Membrane</keyword>
<dbReference type="RefSeq" id="WP_013492164.1">
    <property type="nucleotide sequence ID" value="NC_014830.1"/>
</dbReference>
<protein>
    <recommendedName>
        <fullName evidence="5">DUF3618 domain-containing protein</fullName>
    </recommendedName>
</protein>
<dbReference type="eggNOG" id="ENOG5033N9F">
    <property type="taxonomic scope" value="Bacteria"/>
</dbReference>
<dbReference type="AlphaFoldDB" id="E6S697"/>
<keyword evidence="2" id="KW-1133">Transmembrane helix</keyword>
<evidence type="ECO:0000256" key="2">
    <source>
        <dbReference type="SAM" id="Phobius"/>
    </source>
</evidence>
<feature type="transmembrane region" description="Helical" evidence="2">
    <location>
        <begin position="62"/>
        <end position="79"/>
    </location>
</feature>
<dbReference type="InterPro" id="IPR022062">
    <property type="entry name" value="DUF3618"/>
</dbReference>
<dbReference type="STRING" id="710696.Intca_1332"/>
<feature type="coiled-coil region" evidence="1">
    <location>
        <begin position="4"/>
        <end position="52"/>
    </location>
</feature>
<keyword evidence="4" id="KW-1185">Reference proteome</keyword>
<evidence type="ECO:0000313" key="3">
    <source>
        <dbReference type="EMBL" id="ADU47848.1"/>
    </source>
</evidence>
<dbReference type="HOGENOM" id="CLU_182180_1_0_11"/>
<keyword evidence="2" id="KW-0812">Transmembrane</keyword>
<evidence type="ECO:0000313" key="4">
    <source>
        <dbReference type="Proteomes" id="UP000008914"/>
    </source>
</evidence>
<name>E6S697_INTC7</name>
<proteinExistence type="predicted"/>
<keyword evidence="1" id="KW-0175">Coiled coil</keyword>
<dbReference type="KEGG" id="ica:Intca_1332"/>
<dbReference type="EMBL" id="CP002343">
    <property type="protein sequence ID" value="ADU47848.1"/>
    <property type="molecule type" value="Genomic_DNA"/>
</dbReference>
<dbReference type="Proteomes" id="UP000008914">
    <property type="component" value="Chromosome"/>
</dbReference>
<evidence type="ECO:0008006" key="5">
    <source>
        <dbReference type="Google" id="ProtNLM"/>
    </source>
</evidence>
<dbReference type="Pfam" id="PF12277">
    <property type="entry name" value="DUF3618"/>
    <property type="match status" value="1"/>
</dbReference>